<accession>A0A0J9XR38</accession>
<reference evidence="1" key="1">
    <citation type="journal article" date="2007" name="Science">
        <title>Draft genome of the filarial nematode parasite Brugia malayi.</title>
        <authorList>
            <person name="Ghedin E."/>
            <person name="Wang S."/>
            <person name="Spiro D."/>
            <person name="Caler E."/>
            <person name="Zhao Q."/>
            <person name="Crabtree J."/>
            <person name="Allen J.E."/>
            <person name="Delcher A.L."/>
            <person name="Guiliano D.B."/>
            <person name="Miranda-Saavedra D."/>
            <person name="Angiuoli S.V."/>
            <person name="Creasy T."/>
            <person name="Amedeo P."/>
            <person name="Haas B."/>
            <person name="El-Sayed N.M."/>
            <person name="Wortman J.R."/>
            <person name="Feldblyum T."/>
            <person name="Tallon L."/>
            <person name="Schatz M."/>
            <person name="Shumway M."/>
            <person name="Koo H."/>
            <person name="Salzberg S.L."/>
            <person name="Schobel S."/>
            <person name="Pertea M."/>
            <person name="Pop M."/>
            <person name="White O."/>
            <person name="Barton G.J."/>
            <person name="Carlow C.K."/>
            <person name="Crawford M.J."/>
            <person name="Daub J."/>
            <person name="Dimmic M.W."/>
            <person name="Estes C.F."/>
            <person name="Foster J.M."/>
            <person name="Ganatra M."/>
            <person name="Gregory W.F."/>
            <person name="Johnson N.M."/>
            <person name="Jin J."/>
            <person name="Komuniecki R."/>
            <person name="Korf I."/>
            <person name="Kumar S."/>
            <person name="Laney S."/>
            <person name="Li B.W."/>
            <person name="Li W."/>
            <person name="Lindblom T.H."/>
            <person name="Lustigman S."/>
            <person name="Ma D."/>
            <person name="Maina C.V."/>
            <person name="Martin D.M."/>
            <person name="McCarter J.P."/>
            <person name="McReynolds L."/>
            <person name="Mitreva M."/>
            <person name="Nutman T.B."/>
            <person name="Parkinson J."/>
            <person name="Peregrin-Alvarez J.M."/>
            <person name="Poole C."/>
            <person name="Ren Q."/>
            <person name="Saunders L."/>
            <person name="Sluder A.E."/>
            <person name="Smith K."/>
            <person name="Stanke M."/>
            <person name="Unnasch T.R."/>
            <person name="Ware J."/>
            <person name="Wei A.D."/>
            <person name="Weil G."/>
            <person name="Williams D.J."/>
            <person name="Zhang Y."/>
            <person name="Williams S.A."/>
            <person name="Fraser-Liggett C."/>
            <person name="Slatko B."/>
            <person name="Blaxter M.L."/>
            <person name="Scott A.L."/>
        </authorList>
    </citation>
    <scope>NUCLEOTIDE SEQUENCE</scope>
    <source>
        <strain evidence="1">FR3</strain>
    </source>
</reference>
<reference evidence="1" key="2">
    <citation type="submission" date="2012-12" db="EMBL/GenBank/DDBJ databases">
        <authorList>
            <person name="Gao Y.W."/>
            <person name="Fan S.T."/>
            <person name="Sun H.T."/>
            <person name="Wang Z."/>
            <person name="Gao X.L."/>
            <person name="Li Y.G."/>
            <person name="Wang T.C."/>
            <person name="Zhang K."/>
            <person name="Xu W.W."/>
            <person name="Yu Z.J."/>
            <person name="Xia X.Z."/>
        </authorList>
    </citation>
    <scope>NUCLEOTIDE SEQUENCE</scope>
    <source>
        <strain evidence="1">FR3</strain>
    </source>
</reference>
<name>A0A0J9XR38_BRUMA</name>
<evidence type="ECO:0000313" key="1">
    <source>
        <dbReference type="EMBL" id="CDP93956.1"/>
    </source>
</evidence>
<dbReference type="AlphaFoldDB" id="A0A0J9XR38"/>
<gene>
    <name evidence="1 2" type="ORF">Bm14168</name>
    <name evidence="1" type="ORF">BM_Bm14168</name>
</gene>
<dbReference type="WormBase" id="Bm14168">
    <property type="protein sequence ID" value="BM39917"/>
    <property type="gene ID" value="WBGene00234429"/>
</dbReference>
<sequence length="60" mass="7331">MFVKMKRTVGKKGTPLRVRNYKLLSFKRVDPLFRNDNKMYWSFEHEMNGDESEWLMMAQN</sequence>
<organism evidence="1">
    <name type="scientific">Brugia malayi</name>
    <name type="common">Filarial nematode worm</name>
    <dbReference type="NCBI Taxonomy" id="6279"/>
    <lineage>
        <taxon>Eukaryota</taxon>
        <taxon>Metazoa</taxon>
        <taxon>Ecdysozoa</taxon>
        <taxon>Nematoda</taxon>
        <taxon>Chromadorea</taxon>
        <taxon>Rhabditida</taxon>
        <taxon>Spirurina</taxon>
        <taxon>Spiruromorpha</taxon>
        <taxon>Filarioidea</taxon>
        <taxon>Onchocercidae</taxon>
        <taxon>Brugia</taxon>
    </lineage>
</organism>
<protein>
    <submittedName>
        <fullName evidence="1">Bm14168</fullName>
    </submittedName>
</protein>
<evidence type="ECO:0000313" key="2">
    <source>
        <dbReference type="WormBase" id="Bm14168"/>
    </source>
</evidence>
<proteinExistence type="predicted"/>
<dbReference type="EMBL" id="LN856915">
    <property type="protein sequence ID" value="CDP93956.1"/>
    <property type="molecule type" value="Genomic_DNA"/>
</dbReference>